<dbReference type="GO" id="GO:0046982">
    <property type="term" value="F:protein heterodimerization activity"/>
    <property type="evidence" value="ECO:0007669"/>
    <property type="project" value="InterPro"/>
</dbReference>
<evidence type="ECO:0000256" key="3">
    <source>
        <dbReference type="ARBA" id="ARBA00022833"/>
    </source>
</evidence>
<accession>A0A0C2LZZ1</accession>
<keyword evidence="3" id="KW-0862">Zinc</keyword>
<dbReference type="InterPro" id="IPR019786">
    <property type="entry name" value="Zinc_finger_PHD-type_CS"/>
</dbReference>
<organism evidence="6 7">
    <name type="scientific">Thelohanellus kitauei</name>
    <name type="common">Myxosporean</name>
    <dbReference type="NCBI Taxonomy" id="669202"/>
    <lineage>
        <taxon>Eukaryota</taxon>
        <taxon>Metazoa</taxon>
        <taxon>Cnidaria</taxon>
        <taxon>Myxozoa</taxon>
        <taxon>Myxosporea</taxon>
        <taxon>Bivalvulida</taxon>
        <taxon>Platysporina</taxon>
        <taxon>Myxobolidae</taxon>
        <taxon>Thelohanellus</taxon>
    </lineage>
</organism>
<dbReference type="SMART" id="SM00249">
    <property type="entry name" value="PHD"/>
    <property type="match status" value="1"/>
</dbReference>
<dbReference type="InterPro" id="IPR013083">
    <property type="entry name" value="Znf_RING/FYVE/PHD"/>
</dbReference>
<keyword evidence="7" id="KW-1185">Reference proteome</keyword>
<dbReference type="Gene3D" id="1.10.20.10">
    <property type="entry name" value="Histone, subunit A"/>
    <property type="match status" value="1"/>
</dbReference>
<protein>
    <recommendedName>
        <fullName evidence="5">Zinc finger PHD-type domain-containing protein</fullName>
    </recommendedName>
</protein>
<dbReference type="Pfam" id="PF00628">
    <property type="entry name" value="PHD"/>
    <property type="match status" value="1"/>
</dbReference>
<dbReference type="PROSITE" id="PS01359">
    <property type="entry name" value="ZF_PHD_1"/>
    <property type="match status" value="1"/>
</dbReference>
<gene>
    <name evidence="6" type="ORF">RF11_08082</name>
</gene>
<dbReference type="SUPFAM" id="SSF57903">
    <property type="entry name" value="FYVE/PHD zinc finger"/>
    <property type="match status" value="1"/>
</dbReference>
<name>A0A0C2LZZ1_THEKT</name>
<feature type="domain" description="Zinc finger PHD-type" evidence="5">
    <location>
        <begin position="215"/>
        <end position="258"/>
    </location>
</feature>
<dbReference type="GO" id="GO:0008270">
    <property type="term" value="F:zinc ion binding"/>
    <property type="evidence" value="ECO:0007669"/>
    <property type="project" value="UniProtKB-KW"/>
</dbReference>
<dbReference type="AlphaFoldDB" id="A0A0C2LZZ1"/>
<dbReference type="InterPro" id="IPR019787">
    <property type="entry name" value="Znf_PHD-finger"/>
</dbReference>
<comment type="caution">
    <text evidence="6">The sequence shown here is derived from an EMBL/GenBank/DDBJ whole genome shotgun (WGS) entry which is preliminary data.</text>
</comment>
<proteinExistence type="predicted"/>
<evidence type="ECO:0000256" key="4">
    <source>
        <dbReference type="SAM" id="MobiDB-lite"/>
    </source>
</evidence>
<dbReference type="Proteomes" id="UP000031668">
    <property type="component" value="Unassembled WGS sequence"/>
</dbReference>
<dbReference type="InterPro" id="IPR009072">
    <property type="entry name" value="Histone-fold"/>
</dbReference>
<dbReference type="Gene3D" id="3.30.40.10">
    <property type="entry name" value="Zinc/RING finger domain, C3HC4 (zinc finger)"/>
    <property type="match status" value="1"/>
</dbReference>
<evidence type="ECO:0000256" key="1">
    <source>
        <dbReference type="ARBA" id="ARBA00022723"/>
    </source>
</evidence>
<keyword evidence="1" id="KW-0479">Metal-binding</keyword>
<evidence type="ECO:0000259" key="5">
    <source>
        <dbReference type="SMART" id="SM00249"/>
    </source>
</evidence>
<dbReference type="InterPro" id="IPR011011">
    <property type="entry name" value="Znf_FYVE_PHD"/>
</dbReference>
<evidence type="ECO:0000313" key="6">
    <source>
        <dbReference type="EMBL" id="KII60360.1"/>
    </source>
</evidence>
<reference evidence="6 7" key="1">
    <citation type="journal article" date="2014" name="Genome Biol. Evol.">
        <title>The genome of the myxosporean Thelohanellus kitauei shows adaptations to nutrient acquisition within its fish host.</title>
        <authorList>
            <person name="Yang Y."/>
            <person name="Xiong J."/>
            <person name="Zhou Z."/>
            <person name="Huo F."/>
            <person name="Miao W."/>
            <person name="Ran C."/>
            <person name="Liu Y."/>
            <person name="Zhang J."/>
            <person name="Feng J."/>
            <person name="Wang M."/>
            <person name="Wang M."/>
            <person name="Wang L."/>
            <person name="Yao B."/>
        </authorList>
    </citation>
    <scope>NUCLEOTIDE SEQUENCE [LARGE SCALE GENOMIC DNA]</scope>
    <source>
        <strain evidence="6">Wuqing</strain>
    </source>
</reference>
<keyword evidence="2" id="KW-0863">Zinc-finger</keyword>
<evidence type="ECO:0000256" key="2">
    <source>
        <dbReference type="ARBA" id="ARBA00022771"/>
    </source>
</evidence>
<dbReference type="OrthoDB" id="433924at2759"/>
<dbReference type="InterPro" id="IPR001965">
    <property type="entry name" value="Znf_PHD"/>
</dbReference>
<feature type="region of interest" description="Disordered" evidence="4">
    <location>
        <begin position="118"/>
        <end position="139"/>
    </location>
</feature>
<sequence>MNKDQARAFLRISVSQMALVCRFNRSKMSAITLLANLAYYYIRKCGLTLKLFCDEYNEVPSFSDAIHMLKLINFNIEDIMSFYSENDGFPFLYQNLPIIKNSQDFLDLPEIETMKVGEVEEDRESLNSSPVSDPQTHENGPRIRFVVKSDICESSDEEDQEELQTNEVDNPHSFILKFNFSPSDDVHPVHDVEMEPEYYADDEDDMMDEGMTVNECAICGQWQDDEEVIACSICQLFFHRNCIDFVETEDGWVCVDCIST</sequence>
<dbReference type="EMBL" id="JWZT01005672">
    <property type="protein sequence ID" value="KII60360.1"/>
    <property type="molecule type" value="Genomic_DNA"/>
</dbReference>
<evidence type="ECO:0000313" key="7">
    <source>
        <dbReference type="Proteomes" id="UP000031668"/>
    </source>
</evidence>